<name>A0A9P1D1L6_9DINO</name>
<dbReference type="Proteomes" id="UP001152797">
    <property type="component" value="Unassembled WGS sequence"/>
</dbReference>
<evidence type="ECO:0000313" key="2">
    <source>
        <dbReference type="EMBL" id="CAL1154183.1"/>
    </source>
</evidence>
<accession>A0A9P1D1L6</accession>
<organism evidence="1">
    <name type="scientific">Cladocopium goreaui</name>
    <dbReference type="NCBI Taxonomy" id="2562237"/>
    <lineage>
        <taxon>Eukaryota</taxon>
        <taxon>Sar</taxon>
        <taxon>Alveolata</taxon>
        <taxon>Dinophyceae</taxon>
        <taxon>Suessiales</taxon>
        <taxon>Symbiodiniaceae</taxon>
        <taxon>Cladocopium</taxon>
    </lineage>
</organism>
<dbReference type="AlphaFoldDB" id="A0A9P1D1L6"/>
<sequence>MSGAQKRSRAPPTLTSGCADLCIRRLRKAQKVRPPAERLAALLQELKREVRGKVLGRLREWQRLQLEQQLLRKVKDSGGTQGSLALAPAVKQISRHALAALLRSQQQW</sequence>
<comment type="caution">
    <text evidence="1">The sequence shown here is derived from an EMBL/GenBank/DDBJ whole genome shotgun (WGS) entry which is preliminary data.</text>
</comment>
<dbReference type="EMBL" id="CAMXCT020002842">
    <property type="protein sequence ID" value="CAL1154183.1"/>
    <property type="molecule type" value="Genomic_DNA"/>
</dbReference>
<proteinExistence type="predicted"/>
<evidence type="ECO:0000313" key="3">
    <source>
        <dbReference type="Proteomes" id="UP001152797"/>
    </source>
</evidence>
<evidence type="ECO:0000313" key="1">
    <source>
        <dbReference type="EMBL" id="CAI4000808.1"/>
    </source>
</evidence>
<dbReference type="EMBL" id="CAMXCT010002842">
    <property type="protein sequence ID" value="CAI4000808.1"/>
    <property type="molecule type" value="Genomic_DNA"/>
</dbReference>
<gene>
    <name evidence="1" type="ORF">C1SCF055_LOCUS26899</name>
</gene>
<protein>
    <submittedName>
        <fullName evidence="1">Uncharacterized protein</fullName>
    </submittedName>
</protein>
<reference evidence="2" key="2">
    <citation type="submission" date="2024-04" db="EMBL/GenBank/DDBJ databases">
        <authorList>
            <person name="Chen Y."/>
            <person name="Shah S."/>
            <person name="Dougan E. K."/>
            <person name="Thang M."/>
            <person name="Chan C."/>
        </authorList>
    </citation>
    <scope>NUCLEOTIDE SEQUENCE [LARGE SCALE GENOMIC DNA]</scope>
</reference>
<reference evidence="1" key="1">
    <citation type="submission" date="2022-10" db="EMBL/GenBank/DDBJ databases">
        <authorList>
            <person name="Chen Y."/>
            <person name="Dougan E. K."/>
            <person name="Chan C."/>
            <person name="Rhodes N."/>
            <person name="Thang M."/>
        </authorList>
    </citation>
    <scope>NUCLEOTIDE SEQUENCE</scope>
</reference>
<dbReference type="EMBL" id="CAMXCT030002842">
    <property type="protein sequence ID" value="CAL4788120.1"/>
    <property type="molecule type" value="Genomic_DNA"/>
</dbReference>
<keyword evidence="3" id="KW-1185">Reference proteome</keyword>